<dbReference type="NCBIfam" id="TIGR01826">
    <property type="entry name" value="CofD_related"/>
    <property type="match status" value="1"/>
</dbReference>
<dbReference type="Proteomes" id="UP000826802">
    <property type="component" value="Chromosome"/>
</dbReference>
<comment type="function">
    <text evidence="2">Required for morphogenesis under gluconeogenic growth conditions.</text>
</comment>
<comment type="subcellular location">
    <subcellularLocation>
        <location evidence="2">Cytoplasm</location>
    </subcellularLocation>
</comment>
<dbReference type="InterPro" id="IPR002882">
    <property type="entry name" value="CofD"/>
</dbReference>
<evidence type="ECO:0000256" key="1">
    <source>
        <dbReference type="ARBA" id="ARBA00022490"/>
    </source>
</evidence>
<evidence type="ECO:0000313" key="4">
    <source>
        <dbReference type="Proteomes" id="UP000826802"/>
    </source>
</evidence>
<reference evidence="3 4" key="1">
    <citation type="submission" date="2021-07" db="EMBL/GenBank/DDBJ databases">
        <title>Prevalence and characterization of methicillin-resistant Macrococcus spp. in food producing animals and meat in Switzerland in 2019.</title>
        <authorList>
            <person name="Keller J.E."/>
            <person name="Schwendener S."/>
            <person name="Neuenschwander J."/>
            <person name="Overesch G."/>
            <person name="Perreten V."/>
        </authorList>
    </citation>
    <scope>NUCLEOTIDE SEQUENCE [LARGE SCALE GENOMIC DNA]</scope>
    <source>
        <strain evidence="3 4">19Msa0936</strain>
    </source>
</reference>
<comment type="similarity">
    <text evidence="2">Belongs to the gluconeogenesis factor family.</text>
</comment>
<dbReference type="GO" id="GO:0043743">
    <property type="term" value="F:LPPG:FO 2-phospho-L-lactate transferase activity"/>
    <property type="evidence" value="ECO:0007669"/>
    <property type="project" value="InterPro"/>
</dbReference>
<evidence type="ECO:0000256" key="2">
    <source>
        <dbReference type="HAMAP-Rule" id="MF_00973"/>
    </source>
</evidence>
<dbReference type="AlphaFoldDB" id="A0AAE7Q8U2"/>
<dbReference type="SUPFAM" id="SSF142338">
    <property type="entry name" value="CofD-like"/>
    <property type="match status" value="1"/>
</dbReference>
<dbReference type="EMBL" id="CP079981">
    <property type="protein sequence ID" value="QYA43083.1"/>
    <property type="molecule type" value="Genomic_DNA"/>
</dbReference>
<dbReference type="Gene3D" id="3.40.50.10680">
    <property type="entry name" value="CofD-like domains"/>
    <property type="match status" value="1"/>
</dbReference>
<organism evidence="3 4">
    <name type="scientific">Macrococcoides bohemicum</name>
    <dbReference type="NCBI Taxonomy" id="1903056"/>
    <lineage>
        <taxon>Bacteria</taxon>
        <taxon>Bacillati</taxon>
        <taxon>Bacillota</taxon>
        <taxon>Bacilli</taxon>
        <taxon>Bacillales</taxon>
        <taxon>Staphylococcaceae</taxon>
        <taxon>Macrococcoides</taxon>
    </lineage>
</organism>
<dbReference type="InterPro" id="IPR010119">
    <property type="entry name" value="Gluconeogen_factor"/>
</dbReference>
<accession>A0AAE7Q8U2</accession>
<dbReference type="InterPro" id="IPR038136">
    <property type="entry name" value="CofD-like_dom_sf"/>
</dbReference>
<dbReference type="PANTHER" id="PTHR30135:SF3">
    <property type="entry name" value="GLUCONEOGENESIS FACTOR-RELATED"/>
    <property type="match status" value="1"/>
</dbReference>
<dbReference type="PANTHER" id="PTHR30135">
    <property type="entry name" value="UNCHARACTERIZED PROTEIN YVCK-RELATED"/>
    <property type="match status" value="1"/>
</dbReference>
<name>A0AAE7Q8U2_9STAP</name>
<dbReference type="Pfam" id="PF01933">
    <property type="entry name" value="CofD"/>
    <property type="match status" value="1"/>
</dbReference>
<sequence>MMRRLKICLIGGGTGLSVMARGLKHYPVEITAIVTVADDGGSTGKIRDVMDIPAPGDVRNVLAALSDVEPMLEKLFQYRFNDETLGGHPVGNLMLAAMTDVTSDFGHAVKELSKILNVKGTVIPSTNTSPILNAIMEDGEIVVGESLIPLKDKKIDSVFLTPSNIKPMKEAVDALLESDLIVMGPGSLYTSIIPNLVLDELAETIVKSDAKKLYVSNIMTQRGETIDYTVADHIEAIHKHVGQPFIQFVIANDTIFNNKIHDNYARNNSTFVHCDHDRIRKMGIELITDNELVDINLDGIVRHNNEILADMIYELALSEISTIEFNQKEGE</sequence>
<dbReference type="GO" id="GO:0005737">
    <property type="term" value="C:cytoplasm"/>
    <property type="evidence" value="ECO:0007669"/>
    <property type="project" value="UniProtKB-SubCell"/>
</dbReference>
<dbReference type="GO" id="GO:0008360">
    <property type="term" value="P:regulation of cell shape"/>
    <property type="evidence" value="ECO:0007669"/>
    <property type="project" value="UniProtKB-UniRule"/>
</dbReference>
<evidence type="ECO:0000313" key="3">
    <source>
        <dbReference type="EMBL" id="QYA43083.1"/>
    </source>
</evidence>
<gene>
    <name evidence="3" type="ORF">KYI11_03945</name>
</gene>
<dbReference type="CDD" id="cd07187">
    <property type="entry name" value="YvcK_like"/>
    <property type="match status" value="1"/>
</dbReference>
<keyword evidence="4" id="KW-1185">Reference proteome</keyword>
<keyword evidence="1 2" id="KW-0963">Cytoplasm</keyword>
<protein>
    <recommendedName>
        <fullName evidence="2">Gluconeogenesis factor</fullName>
    </recommendedName>
</protein>
<proteinExistence type="inferred from homology"/>
<dbReference type="HAMAP" id="MF_00973">
    <property type="entry name" value="Gluconeogen_factor"/>
    <property type="match status" value="1"/>
</dbReference>